<protein>
    <submittedName>
        <fullName evidence="1">Uncharacterized protein</fullName>
    </submittedName>
</protein>
<name>A0ABC8JC71_ERUVS</name>
<evidence type="ECO:0000313" key="1">
    <source>
        <dbReference type="EMBL" id="CAH8321447.1"/>
    </source>
</evidence>
<dbReference type="AlphaFoldDB" id="A0ABC8JC71"/>
<evidence type="ECO:0000313" key="2">
    <source>
        <dbReference type="Proteomes" id="UP001642260"/>
    </source>
</evidence>
<gene>
    <name evidence="1" type="ORF">ERUC_LOCUS9359</name>
</gene>
<sequence>MYCLQVAAYHLFFNASRFFYIFHDISVMDHVGSSSTTSFLAVADTQQVQEEFNVTFSGVFLGSMIQEIADNVF</sequence>
<keyword evidence="2" id="KW-1185">Reference proteome</keyword>
<dbReference type="Proteomes" id="UP001642260">
    <property type="component" value="Unassembled WGS sequence"/>
</dbReference>
<reference evidence="1 2" key="1">
    <citation type="submission" date="2022-03" db="EMBL/GenBank/DDBJ databases">
        <authorList>
            <person name="Macdonald S."/>
            <person name="Ahmed S."/>
            <person name="Newling K."/>
        </authorList>
    </citation>
    <scope>NUCLEOTIDE SEQUENCE [LARGE SCALE GENOMIC DNA]</scope>
</reference>
<proteinExistence type="predicted"/>
<comment type="caution">
    <text evidence="1">The sequence shown here is derived from an EMBL/GenBank/DDBJ whole genome shotgun (WGS) entry which is preliminary data.</text>
</comment>
<dbReference type="EMBL" id="CAKOAT010096043">
    <property type="protein sequence ID" value="CAH8321447.1"/>
    <property type="molecule type" value="Genomic_DNA"/>
</dbReference>
<organism evidence="1 2">
    <name type="scientific">Eruca vesicaria subsp. sativa</name>
    <name type="common">Garden rocket</name>
    <name type="synonym">Eruca sativa</name>
    <dbReference type="NCBI Taxonomy" id="29727"/>
    <lineage>
        <taxon>Eukaryota</taxon>
        <taxon>Viridiplantae</taxon>
        <taxon>Streptophyta</taxon>
        <taxon>Embryophyta</taxon>
        <taxon>Tracheophyta</taxon>
        <taxon>Spermatophyta</taxon>
        <taxon>Magnoliopsida</taxon>
        <taxon>eudicotyledons</taxon>
        <taxon>Gunneridae</taxon>
        <taxon>Pentapetalae</taxon>
        <taxon>rosids</taxon>
        <taxon>malvids</taxon>
        <taxon>Brassicales</taxon>
        <taxon>Brassicaceae</taxon>
        <taxon>Brassiceae</taxon>
        <taxon>Eruca</taxon>
    </lineage>
</organism>
<accession>A0ABC8JC71</accession>